<name>A0ABU1AQF6_9BACT</name>
<dbReference type="InterPro" id="IPR013785">
    <property type="entry name" value="Aldolase_TIM"/>
</dbReference>
<proteinExistence type="predicted"/>
<evidence type="ECO:0000313" key="1">
    <source>
        <dbReference type="EMBL" id="MDQ8206368.1"/>
    </source>
</evidence>
<protein>
    <submittedName>
        <fullName evidence="1">Alpha-galactosidase</fullName>
    </submittedName>
</protein>
<keyword evidence="2" id="KW-1185">Reference proteome</keyword>
<dbReference type="InterPro" id="IPR017853">
    <property type="entry name" value="GH"/>
</dbReference>
<sequence length="588" mass="67269">MTIAAKNLKIESKQPEQIEHAHCTAHDLAPGLTEFKIAIQFQTEVTPAPVAIEWLIPLIDIAGKWHPRIMSDRSMTADWCQYIQSYATLGAPVYSLFSEGGENRQTFALSDAINPIEIRVQVEEDTAEVKCEVILFNAPTEALGSYTLTMRMDTRPTPYHQALENVAKWWESMPEYKPAFVPDSAFEPVYSTWYSFHQDLSESSIEEQCEWSVKMGCKTVIVDDGWQTEESNKGYQFCGDWEIAPSKFPTFKAHVKRIQNMDMRYMLWFSVPYAGRESVAWQNFKDRMLPKPFRNADCFDPRYPKVRRYLIDFYRKAIEDWKLDGLKLDFVDQFTAERETESAVEKTDMRSVPAAADRLLSDMMLELQAINPNVLIEFRQSYIGPAMRKYGNILRAQDCPNDALSNRIRTIDVRLLAGNTAVHSDMIMWHREETPERAALQLWAALFSVPQVSVKDSMISLEQNQMLRFFMNFWLKNRDLLVKGDLIPLMPQYLYPIVYASNATTLLAALYQPDLIVPVADIGTRAFTLVNATESERVVIDLGQVAQSYTIITYDCMGNTTETIQLKETSGLQKINVCPAGIAEFSQT</sequence>
<dbReference type="Proteomes" id="UP001225316">
    <property type="component" value="Unassembled WGS sequence"/>
</dbReference>
<reference evidence="1 2" key="1">
    <citation type="submission" date="2023-04" db="EMBL/GenBank/DDBJ databases">
        <title>A novel bacteria isolated from coastal sediment.</title>
        <authorList>
            <person name="Liu X.-J."/>
            <person name="Du Z.-J."/>
        </authorList>
    </citation>
    <scope>NUCLEOTIDE SEQUENCE [LARGE SCALE GENOMIC DNA]</scope>
    <source>
        <strain evidence="1 2">SDUM461003</strain>
    </source>
</reference>
<dbReference type="InterPro" id="IPR050985">
    <property type="entry name" value="Alpha-glycosidase_related"/>
</dbReference>
<dbReference type="Pfam" id="PF02065">
    <property type="entry name" value="Melibiase"/>
    <property type="match status" value="1"/>
</dbReference>
<dbReference type="RefSeq" id="WP_308948417.1">
    <property type="nucleotide sequence ID" value="NZ_JARXHW010000003.1"/>
</dbReference>
<evidence type="ECO:0000313" key="2">
    <source>
        <dbReference type="Proteomes" id="UP001225316"/>
    </source>
</evidence>
<dbReference type="Gene3D" id="3.20.20.70">
    <property type="entry name" value="Aldolase class I"/>
    <property type="match status" value="1"/>
</dbReference>
<dbReference type="SUPFAM" id="SSF51445">
    <property type="entry name" value="(Trans)glycosidases"/>
    <property type="match status" value="1"/>
</dbReference>
<comment type="caution">
    <text evidence="1">The sequence shown here is derived from an EMBL/GenBank/DDBJ whole genome shotgun (WGS) entry which is preliminary data.</text>
</comment>
<dbReference type="CDD" id="cd14791">
    <property type="entry name" value="GH36"/>
    <property type="match status" value="1"/>
</dbReference>
<dbReference type="EMBL" id="JARXHW010000003">
    <property type="protein sequence ID" value="MDQ8206368.1"/>
    <property type="molecule type" value="Genomic_DNA"/>
</dbReference>
<organism evidence="1 2">
    <name type="scientific">Thalassobacterium maritimum</name>
    <dbReference type="NCBI Taxonomy" id="3041265"/>
    <lineage>
        <taxon>Bacteria</taxon>
        <taxon>Pseudomonadati</taxon>
        <taxon>Verrucomicrobiota</taxon>
        <taxon>Opitutia</taxon>
        <taxon>Puniceicoccales</taxon>
        <taxon>Coraliomargaritaceae</taxon>
        <taxon>Thalassobacterium</taxon>
    </lineage>
</organism>
<accession>A0ABU1AQF6</accession>
<gene>
    <name evidence="1" type="ORF">QEH52_02530</name>
</gene>
<dbReference type="InterPro" id="IPR002252">
    <property type="entry name" value="Glyco_hydro_36"/>
</dbReference>
<dbReference type="PANTHER" id="PTHR43053">
    <property type="entry name" value="GLYCOSIDASE FAMILY 31"/>
    <property type="match status" value="1"/>
</dbReference>